<name>A0A1B1SC76_9BACT</name>
<feature type="transmembrane region" description="Helical" evidence="10">
    <location>
        <begin position="55"/>
        <end position="72"/>
    </location>
</feature>
<dbReference type="KEGG" id="pary:A4V02_11675"/>
<sequence>MYVVVITLTVIVALLLIGVVLIQKSKGGGLSSQFGGANQVMGVRRTNDFIEKTTWYLAGALAILCILGVFFMPRNLIQSASRITPQAVEQTQPADFNTQLPAAAPAAETPAPEATPEAPAAE</sequence>
<dbReference type="OrthoDB" id="1122493at2"/>
<keyword evidence="5 10" id="KW-0812">Transmembrane</keyword>
<keyword evidence="3 10" id="KW-0813">Transport</keyword>
<dbReference type="PANTHER" id="PTHR34182:SF1">
    <property type="entry name" value="PROTEIN-EXPORT MEMBRANE PROTEIN SECG"/>
    <property type="match status" value="1"/>
</dbReference>
<dbReference type="InterPro" id="IPR004692">
    <property type="entry name" value="SecG"/>
</dbReference>
<evidence type="ECO:0000256" key="11">
    <source>
        <dbReference type="SAM" id="MobiDB-lite"/>
    </source>
</evidence>
<dbReference type="STRING" id="1796646.A4V02_11675"/>
<comment type="caution">
    <text evidence="10">Lacks conserved residue(s) required for the propagation of feature annotation.</text>
</comment>
<keyword evidence="7 10" id="KW-1133">Transmembrane helix</keyword>
<evidence type="ECO:0000256" key="3">
    <source>
        <dbReference type="ARBA" id="ARBA00022448"/>
    </source>
</evidence>
<dbReference type="Proteomes" id="UP000186351">
    <property type="component" value="Chromosome"/>
</dbReference>
<accession>A0A1B1SC76</accession>
<keyword evidence="13" id="KW-1185">Reference proteome</keyword>
<evidence type="ECO:0000256" key="9">
    <source>
        <dbReference type="ARBA" id="ARBA00023136"/>
    </source>
</evidence>
<gene>
    <name evidence="12" type="ORF">A4V02_11675</name>
</gene>
<dbReference type="RefSeq" id="WP_068961592.1">
    <property type="nucleotide sequence ID" value="NZ_CAJTAP010000007.1"/>
</dbReference>
<comment type="function">
    <text evidence="10">Involved in protein export. Participates in an early event of protein translocation.</text>
</comment>
<dbReference type="GO" id="GO:0015450">
    <property type="term" value="F:protein-transporting ATPase activity"/>
    <property type="evidence" value="ECO:0007669"/>
    <property type="project" value="UniProtKB-UniRule"/>
</dbReference>
<evidence type="ECO:0000256" key="8">
    <source>
        <dbReference type="ARBA" id="ARBA00023010"/>
    </source>
</evidence>
<dbReference type="GO" id="GO:0009306">
    <property type="term" value="P:protein secretion"/>
    <property type="evidence" value="ECO:0007669"/>
    <property type="project" value="UniProtKB-UniRule"/>
</dbReference>
<evidence type="ECO:0000256" key="5">
    <source>
        <dbReference type="ARBA" id="ARBA00022692"/>
    </source>
</evidence>
<dbReference type="NCBIfam" id="TIGR00810">
    <property type="entry name" value="secG"/>
    <property type="match status" value="1"/>
</dbReference>
<feature type="region of interest" description="Disordered" evidence="11">
    <location>
        <begin position="88"/>
        <end position="122"/>
    </location>
</feature>
<evidence type="ECO:0000256" key="2">
    <source>
        <dbReference type="ARBA" id="ARBA00008445"/>
    </source>
</evidence>
<keyword evidence="4 10" id="KW-1003">Cell membrane</keyword>
<dbReference type="EMBL" id="CP015402">
    <property type="protein sequence ID" value="ANU64310.1"/>
    <property type="molecule type" value="Genomic_DNA"/>
</dbReference>
<keyword evidence="9 10" id="KW-0472">Membrane</keyword>
<evidence type="ECO:0000256" key="7">
    <source>
        <dbReference type="ARBA" id="ARBA00022989"/>
    </source>
</evidence>
<dbReference type="AlphaFoldDB" id="A0A1B1SC76"/>
<dbReference type="GO" id="GO:0065002">
    <property type="term" value="P:intracellular protein transmembrane transport"/>
    <property type="evidence" value="ECO:0007669"/>
    <property type="project" value="TreeGrafter"/>
</dbReference>
<comment type="similarity">
    <text evidence="2 10">Belongs to the SecG family.</text>
</comment>
<protein>
    <recommendedName>
        <fullName evidence="10">Protein-export membrane protein SecG</fullName>
    </recommendedName>
</protein>
<evidence type="ECO:0000313" key="13">
    <source>
        <dbReference type="Proteomes" id="UP000186351"/>
    </source>
</evidence>
<accession>A0A1Z2XGQ3</accession>
<evidence type="ECO:0000256" key="4">
    <source>
        <dbReference type="ARBA" id="ARBA00022475"/>
    </source>
</evidence>
<dbReference type="GeneID" id="65537531"/>
<dbReference type="PRINTS" id="PR01651">
    <property type="entry name" value="SECGEXPORT"/>
</dbReference>
<reference evidence="13" key="1">
    <citation type="submission" date="2016-04" db="EMBL/GenBank/DDBJ databases">
        <title>Complete Genome Sequences of Twelve Strains of a Stable Defined Moderately Diverse Mouse Microbiota 2 (sDMDMm2).</title>
        <authorList>
            <person name="Uchimura Y."/>
            <person name="Wyss M."/>
            <person name="Brugiroux S."/>
            <person name="Limenitakis J.P."/>
            <person name="Stecher B."/>
            <person name="McCoy K.D."/>
            <person name="Macpherson A.J."/>
        </authorList>
    </citation>
    <scope>NUCLEOTIDE SEQUENCE [LARGE SCALE GENOMIC DNA]</scope>
    <source>
        <strain evidence="13">YL27</strain>
    </source>
</reference>
<dbReference type="PANTHER" id="PTHR34182">
    <property type="entry name" value="PROTEIN-EXPORT MEMBRANE PROTEIN SECG"/>
    <property type="match status" value="1"/>
</dbReference>
<comment type="subcellular location">
    <subcellularLocation>
        <location evidence="1 10">Cell membrane</location>
        <topology evidence="1 10">Multi-pass membrane protein</topology>
    </subcellularLocation>
</comment>
<keyword evidence="8 10" id="KW-0811">Translocation</keyword>
<evidence type="ECO:0000313" key="12">
    <source>
        <dbReference type="EMBL" id="ANU64310.1"/>
    </source>
</evidence>
<feature type="compositionally biased region" description="Polar residues" evidence="11">
    <location>
        <begin position="88"/>
        <end position="100"/>
    </location>
</feature>
<proteinExistence type="inferred from homology"/>
<dbReference type="GO" id="GO:0043952">
    <property type="term" value="P:protein transport by the Sec complex"/>
    <property type="evidence" value="ECO:0007669"/>
    <property type="project" value="TreeGrafter"/>
</dbReference>
<evidence type="ECO:0000256" key="6">
    <source>
        <dbReference type="ARBA" id="ARBA00022927"/>
    </source>
</evidence>
<evidence type="ECO:0000256" key="1">
    <source>
        <dbReference type="ARBA" id="ARBA00004651"/>
    </source>
</evidence>
<dbReference type="Pfam" id="PF03840">
    <property type="entry name" value="SecG"/>
    <property type="match status" value="1"/>
</dbReference>
<dbReference type="GO" id="GO:0005886">
    <property type="term" value="C:plasma membrane"/>
    <property type="evidence" value="ECO:0007669"/>
    <property type="project" value="UniProtKB-SubCell"/>
</dbReference>
<keyword evidence="6 10" id="KW-0653">Protein transport</keyword>
<organism evidence="12 13">
    <name type="scientific">Muribaculum intestinale</name>
    <dbReference type="NCBI Taxonomy" id="1796646"/>
    <lineage>
        <taxon>Bacteria</taxon>
        <taxon>Pseudomonadati</taxon>
        <taxon>Bacteroidota</taxon>
        <taxon>Bacteroidia</taxon>
        <taxon>Bacteroidales</taxon>
        <taxon>Muribaculaceae</taxon>
        <taxon>Muribaculum</taxon>
    </lineage>
</organism>
<evidence type="ECO:0000256" key="10">
    <source>
        <dbReference type="RuleBase" id="RU365087"/>
    </source>
</evidence>
<feature type="compositionally biased region" description="Low complexity" evidence="11">
    <location>
        <begin position="101"/>
        <end position="122"/>
    </location>
</feature>